<keyword evidence="1" id="KW-0812">Transmembrane</keyword>
<dbReference type="AlphaFoldDB" id="A0A2P6NSC7"/>
<proteinExistence type="predicted"/>
<dbReference type="Proteomes" id="UP000241769">
    <property type="component" value="Unassembled WGS sequence"/>
</dbReference>
<keyword evidence="1" id="KW-0472">Membrane</keyword>
<accession>A0A2P6NSC7</accession>
<organism evidence="2 3">
    <name type="scientific">Planoprotostelium fungivorum</name>
    <dbReference type="NCBI Taxonomy" id="1890364"/>
    <lineage>
        <taxon>Eukaryota</taxon>
        <taxon>Amoebozoa</taxon>
        <taxon>Evosea</taxon>
        <taxon>Variosea</taxon>
        <taxon>Cavosteliida</taxon>
        <taxon>Cavosteliaceae</taxon>
        <taxon>Planoprotostelium</taxon>
    </lineage>
</organism>
<keyword evidence="1" id="KW-1133">Transmembrane helix</keyword>
<dbReference type="InterPro" id="IPR027417">
    <property type="entry name" value="P-loop_NTPase"/>
</dbReference>
<evidence type="ECO:0000256" key="1">
    <source>
        <dbReference type="SAM" id="Phobius"/>
    </source>
</evidence>
<reference evidence="2 3" key="1">
    <citation type="journal article" date="2018" name="Genome Biol. Evol.">
        <title>Multiple Roots of Fruiting Body Formation in Amoebozoa.</title>
        <authorList>
            <person name="Hillmann F."/>
            <person name="Forbes G."/>
            <person name="Novohradska S."/>
            <person name="Ferling I."/>
            <person name="Riege K."/>
            <person name="Groth M."/>
            <person name="Westermann M."/>
            <person name="Marz M."/>
            <person name="Spaller T."/>
            <person name="Winckler T."/>
            <person name="Schaap P."/>
            <person name="Glockner G."/>
        </authorList>
    </citation>
    <scope>NUCLEOTIDE SEQUENCE [LARGE SCALE GENOMIC DNA]</scope>
    <source>
        <strain evidence="2 3">Jena</strain>
    </source>
</reference>
<comment type="caution">
    <text evidence="2">The sequence shown here is derived from an EMBL/GenBank/DDBJ whole genome shotgun (WGS) entry which is preliminary data.</text>
</comment>
<evidence type="ECO:0000313" key="3">
    <source>
        <dbReference type="Proteomes" id="UP000241769"/>
    </source>
</evidence>
<dbReference type="InParanoid" id="A0A2P6NSC7"/>
<keyword evidence="3" id="KW-1185">Reference proteome</keyword>
<evidence type="ECO:0000313" key="2">
    <source>
        <dbReference type="EMBL" id="PRP86861.1"/>
    </source>
</evidence>
<feature type="transmembrane region" description="Helical" evidence="1">
    <location>
        <begin position="23"/>
        <end position="43"/>
    </location>
</feature>
<protein>
    <submittedName>
        <fullName evidence="2">Uncharacterized protein</fullName>
    </submittedName>
</protein>
<gene>
    <name evidence="2" type="ORF">PROFUN_05078</name>
</gene>
<name>A0A2P6NSC7_9EUKA</name>
<dbReference type="SUPFAM" id="SSF52540">
    <property type="entry name" value="P-loop containing nucleoside triphosphate hydrolases"/>
    <property type="match status" value="1"/>
</dbReference>
<dbReference type="EMBL" id="MDYQ01000026">
    <property type="protein sequence ID" value="PRP86861.1"/>
    <property type="molecule type" value="Genomic_DNA"/>
</dbReference>
<sequence length="421" mass="47551">MEKTEEKKKKNDGKLRWIVIKQFAKYGIQGVLGAIVAWLLGWYPDVIQQTLDGPRVRKHIEDSPHTDFDRGENFEERDVDKELSDIFGSFDREWGKVIVLIGGSMSGKTWSLKQAASDHDMVIWLNAGNVRNEQDFGKRLYTTLGLWYTPQGENISHNSSLTQTVLSSAFEFFAKQCKIISNSRSDHRVPTLVIEDLNFGSEEQQNLINMVLTESIRLSADKRTCRVILSASDPLTAAADLQRLVIATNKVKIIQMNDFTEEEATRYLSRGSNVLDHERKINWSPSAEHTRDIIRDVGTQVGVLRSIMEDVHQRLESGQDLNASLHSAVNEHVERANTNLDVAISLFPESERALKKLAGRGWGAKMSASEARREFGSAPEDKGQRLYNILLHQKRILAWNASDGSIQISSKANFMAIKNRS</sequence>